<keyword evidence="8 13" id="KW-0963">Cytoplasm</keyword>
<evidence type="ECO:0000256" key="7">
    <source>
        <dbReference type="ARBA" id="ARBA00021528"/>
    </source>
</evidence>
<dbReference type="InterPro" id="IPR028979">
    <property type="entry name" value="Ser_kin/Pase_Hpr-like_N_sf"/>
</dbReference>
<dbReference type="InterPro" id="IPR042112">
    <property type="entry name" value="P_AcTrfase_dom2"/>
</dbReference>
<dbReference type="NCBIfam" id="NF004167">
    <property type="entry name" value="PRK05632.1"/>
    <property type="match status" value="1"/>
</dbReference>
<dbReference type="FunFam" id="3.40.50.10750:FF:000001">
    <property type="entry name" value="Phosphate acetyltransferase"/>
    <property type="match status" value="1"/>
</dbReference>
<dbReference type="AlphaFoldDB" id="M2YF05"/>
<dbReference type="Pfam" id="PF07085">
    <property type="entry name" value="DRTGG"/>
    <property type="match status" value="1"/>
</dbReference>
<evidence type="ECO:0000256" key="2">
    <source>
        <dbReference type="ARBA" id="ARBA00004496"/>
    </source>
</evidence>
<dbReference type="UniPathway" id="UPA00340">
    <property type="reaction ID" value="UER00459"/>
</dbReference>
<dbReference type="Gene3D" id="3.40.1390.20">
    <property type="entry name" value="HprK N-terminal domain-like"/>
    <property type="match status" value="1"/>
</dbReference>
<sequence length="697" mass="75089">MTQGIYLSAMTPAAGKSLIALGLTDTLFKNSDRVGFLRPVHLGETPEQDPMLALMAQTFELPPERCRGAVTLDRCRELLASGDHDALDSAAVDVYAQMAEHCDVIVVDGTDLLAHNAATAEFDLNARLANNMGCSVLAVIGGQQAEHPEDLLNAVEVTRTELRDSKCDIFAIMVNRCPAEWVEEVAQKAKRGLHNLPVYVLPEVPEVISPTVEELVESAGLRSDLTDVTLDRDIKGVKIAAMNVEHFLELLVDGDLVITPGDRSDVLMATLAAALTPDQATPAGVLLTGGFVPEGLVRSFVASAPFPVLSTEEDTYTAAKRVGSTRGRIVKGGARKAAAALGAWANQVDGEELASRLRLERPERRTPLRFLHELVEQARRDRKTVVLPEGDDARILRAAEMIHRRGFCDLVILGEPDEVARLCDAEGIDLDFEADGLELIDFRHDAERRERYAEAYVEYRKHKGVDKDTALERMLDGSYFGTMMVQLGDVDGMVSGAAHTTANTIRPALEFVKTKEGVGVVSSVFFMLLEDRVLVYGDCAVNPNPNAEQLADIAKASAQTARAFGVDPRVAMLSYSTGSSGSGEDVERVTEATRLVQAEEPDFPVEGPIQYDAAVDASIAQKKLPGSEVAGHATVFVFPDLNTGNNTYKAVQQSAGAVAVGPVLQGLRKPVNDLSRGTTVEDIVNTVAITAIQAQNG</sequence>
<keyword evidence="9 13" id="KW-0808">Transferase</keyword>
<comment type="similarity">
    <text evidence="4 13">In the C-terminal section; belongs to the phosphate acetyltransferase and butyryltransferase family.</text>
</comment>
<keyword evidence="10 13" id="KW-0012">Acyltransferase</keyword>
<dbReference type="Pfam" id="PF13500">
    <property type="entry name" value="AAA_26"/>
    <property type="match status" value="1"/>
</dbReference>
<dbReference type="InterPro" id="IPR002505">
    <property type="entry name" value="PTA_PTB"/>
</dbReference>
<dbReference type="PANTHER" id="PTHR43356:SF3">
    <property type="entry name" value="PHOSPHATE ACETYLTRANSFERASE"/>
    <property type="match status" value="1"/>
</dbReference>
<dbReference type="Gene3D" id="3.40.50.300">
    <property type="entry name" value="P-loop containing nucleotide triphosphate hydrolases"/>
    <property type="match status" value="1"/>
</dbReference>
<name>M2YF05_9MICC</name>
<dbReference type="RefSeq" id="WP_006214101.1">
    <property type="nucleotide sequence ID" value="NZ_ANHZ02000005.1"/>
</dbReference>
<dbReference type="GO" id="GO:0005737">
    <property type="term" value="C:cytoplasm"/>
    <property type="evidence" value="ECO:0007669"/>
    <property type="project" value="UniProtKB-SubCell"/>
</dbReference>
<comment type="similarity">
    <text evidence="5 13">In the N-terminal section; belongs to the CobB/CobQ family.</text>
</comment>
<dbReference type="Gene3D" id="3.40.50.10950">
    <property type="match status" value="1"/>
</dbReference>
<evidence type="ECO:0000256" key="9">
    <source>
        <dbReference type="ARBA" id="ARBA00022679"/>
    </source>
</evidence>
<evidence type="ECO:0000256" key="8">
    <source>
        <dbReference type="ARBA" id="ARBA00022490"/>
    </source>
</evidence>
<evidence type="ECO:0000313" key="16">
    <source>
        <dbReference type="EMBL" id="EME37174.1"/>
    </source>
</evidence>
<evidence type="ECO:0000256" key="6">
    <source>
        <dbReference type="ARBA" id="ARBA00012707"/>
    </source>
</evidence>
<dbReference type="InterPro" id="IPR004614">
    <property type="entry name" value="P_AcTrfase"/>
</dbReference>
<dbReference type="PIRSF" id="PIRSF006107">
    <property type="entry name" value="PhpActrans_proteobac"/>
    <property type="match status" value="1"/>
</dbReference>
<dbReference type="PANTHER" id="PTHR43356">
    <property type="entry name" value="PHOSPHATE ACETYLTRANSFERASE"/>
    <property type="match status" value="1"/>
</dbReference>
<feature type="domain" description="DRTGG" evidence="15">
    <location>
        <begin position="230"/>
        <end position="322"/>
    </location>
</feature>
<dbReference type="Gene3D" id="3.40.50.10750">
    <property type="entry name" value="Isocitrate/Isopropylmalate dehydrogenase-like"/>
    <property type="match status" value="1"/>
</dbReference>
<evidence type="ECO:0000256" key="11">
    <source>
        <dbReference type="ARBA" id="ARBA00031108"/>
    </source>
</evidence>
<comment type="caution">
    <text evidence="16">The sequence shown here is derived from an EMBL/GenBank/DDBJ whole genome shotgun (WGS) entry which is preliminary data.</text>
</comment>
<dbReference type="Pfam" id="PF01515">
    <property type="entry name" value="PTA_PTB"/>
    <property type="match status" value="1"/>
</dbReference>
<organism evidence="16 17">
    <name type="scientific">Kocuria palustris PEL</name>
    <dbReference type="NCBI Taxonomy" id="1236550"/>
    <lineage>
        <taxon>Bacteria</taxon>
        <taxon>Bacillati</taxon>
        <taxon>Actinomycetota</taxon>
        <taxon>Actinomycetes</taxon>
        <taxon>Micrococcales</taxon>
        <taxon>Micrococcaceae</taxon>
        <taxon>Kocuria</taxon>
    </lineage>
</organism>
<comment type="domain">
    <text evidence="13">The N-terminal region seems to be important for proper quaternary structure. The C-terminal region contains the substrate-binding site.</text>
</comment>
<dbReference type="SUPFAM" id="SSF53659">
    <property type="entry name" value="Isocitrate/Isopropylmalate dehydrogenase-like"/>
    <property type="match status" value="1"/>
</dbReference>
<dbReference type="Proteomes" id="UP000009877">
    <property type="component" value="Unassembled WGS sequence"/>
</dbReference>
<evidence type="ECO:0000259" key="14">
    <source>
        <dbReference type="Pfam" id="PF01515"/>
    </source>
</evidence>
<dbReference type="InterPro" id="IPR042113">
    <property type="entry name" value="P_AcTrfase_dom1"/>
</dbReference>
<dbReference type="GO" id="GO:0008959">
    <property type="term" value="F:phosphate acetyltransferase activity"/>
    <property type="evidence" value="ECO:0007669"/>
    <property type="project" value="UniProtKB-EC"/>
</dbReference>
<dbReference type="STRING" id="71999.KPaMU14_11710"/>
<dbReference type="InterPro" id="IPR027417">
    <property type="entry name" value="P-loop_NTPase"/>
</dbReference>
<accession>M2YF05</accession>
<comment type="pathway">
    <text evidence="3 13">Metabolic intermediate biosynthesis; acetyl-CoA biosynthesis; acetyl-CoA from acetate: step 2/2.</text>
</comment>
<evidence type="ECO:0000256" key="3">
    <source>
        <dbReference type="ARBA" id="ARBA00004989"/>
    </source>
</evidence>
<comment type="function">
    <text evidence="12 13">Involved in acetate metabolism.</text>
</comment>
<evidence type="ECO:0000256" key="5">
    <source>
        <dbReference type="ARBA" id="ARBA00009786"/>
    </source>
</evidence>
<evidence type="ECO:0000256" key="1">
    <source>
        <dbReference type="ARBA" id="ARBA00000705"/>
    </source>
</evidence>
<reference evidence="16 17" key="1">
    <citation type="journal article" date="2014" name="Genome Announc.">
        <title>Draft Genome Sequence of Kocuria palustris PEL.</title>
        <authorList>
            <person name="Sharma G."/>
            <person name="Khatri I."/>
            <person name="Subramanian S."/>
        </authorList>
    </citation>
    <scope>NUCLEOTIDE SEQUENCE [LARGE SCALE GENOMIC DNA]</scope>
    <source>
        <strain evidence="16 17">PEL</strain>
    </source>
</reference>
<dbReference type="InterPro" id="IPR050500">
    <property type="entry name" value="Phos_Acetyltrans/Butyryltrans"/>
</dbReference>
<feature type="domain" description="Phosphate acetyl/butaryl transferase" evidence="14">
    <location>
        <begin position="370"/>
        <end position="691"/>
    </location>
</feature>
<dbReference type="NCBIfam" id="TIGR00651">
    <property type="entry name" value="pta"/>
    <property type="match status" value="1"/>
</dbReference>
<dbReference type="EMBL" id="ANHZ02000005">
    <property type="protein sequence ID" value="EME37174.1"/>
    <property type="molecule type" value="Genomic_DNA"/>
</dbReference>
<gene>
    <name evidence="16" type="ORF">C884_02088</name>
</gene>
<dbReference type="NCBIfam" id="NF007233">
    <property type="entry name" value="PRK09653.1"/>
    <property type="match status" value="1"/>
</dbReference>
<comment type="catalytic activity">
    <reaction evidence="1 13">
        <text>acetyl-CoA + phosphate = acetyl phosphate + CoA</text>
        <dbReference type="Rhea" id="RHEA:19521"/>
        <dbReference type="ChEBI" id="CHEBI:22191"/>
        <dbReference type="ChEBI" id="CHEBI:43474"/>
        <dbReference type="ChEBI" id="CHEBI:57287"/>
        <dbReference type="ChEBI" id="CHEBI:57288"/>
        <dbReference type="EC" id="2.3.1.8"/>
    </reaction>
</comment>
<dbReference type="InterPro" id="IPR010766">
    <property type="entry name" value="DRTGG"/>
</dbReference>
<dbReference type="InterPro" id="IPR016475">
    <property type="entry name" value="P-Actrans_bac"/>
</dbReference>
<evidence type="ECO:0000256" key="4">
    <source>
        <dbReference type="ARBA" id="ARBA00008756"/>
    </source>
</evidence>
<dbReference type="SUPFAM" id="SSF52540">
    <property type="entry name" value="P-loop containing nucleoside triphosphate hydrolases"/>
    <property type="match status" value="1"/>
</dbReference>
<evidence type="ECO:0000256" key="12">
    <source>
        <dbReference type="ARBA" id="ARBA00049955"/>
    </source>
</evidence>
<evidence type="ECO:0000256" key="10">
    <source>
        <dbReference type="ARBA" id="ARBA00023315"/>
    </source>
</evidence>
<dbReference type="GO" id="GO:0006085">
    <property type="term" value="P:acetyl-CoA biosynthetic process"/>
    <property type="evidence" value="ECO:0007669"/>
    <property type="project" value="UniProtKB-UniPathway"/>
</dbReference>
<proteinExistence type="inferred from homology"/>
<dbReference type="SUPFAM" id="SSF75138">
    <property type="entry name" value="HprK N-terminal domain-like"/>
    <property type="match status" value="1"/>
</dbReference>
<evidence type="ECO:0000259" key="15">
    <source>
        <dbReference type="Pfam" id="PF07085"/>
    </source>
</evidence>
<protein>
    <recommendedName>
        <fullName evidence="7 13">Phosphate acetyltransferase</fullName>
        <ecNumber evidence="6 13">2.3.1.8</ecNumber>
    </recommendedName>
    <alternativeName>
        <fullName evidence="11 13">Phosphotransacetylase</fullName>
    </alternativeName>
</protein>
<keyword evidence="17" id="KW-1185">Reference proteome</keyword>
<comment type="subcellular location">
    <subcellularLocation>
        <location evidence="2 13">Cytoplasm</location>
    </subcellularLocation>
</comment>
<evidence type="ECO:0000256" key="13">
    <source>
        <dbReference type="PIRNR" id="PIRNR006107"/>
    </source>
</evidence>
<dbReference type="EC" id="2.3.1.8" evidence="6 13"/>
<evidence type="ECO:0000313" key="17">
    <source>
        <dbReference type="Proteomes" id="UP000009877"/>
    </source>
</evidence>